<gene>
    <name evidence="1" type="ordered locus">Acid345_2724</name>
</gene>
<dbReference type="EnsemblBacteria" id="ABF41725">
    <property type="protein sequence ID" value="ABF41725"/>
    <property type="gene ID" value="Acid345_2724"/>
</dbReference>
<name>Q1IN25_KORVE</name>
<dbReference type="Proteomes" id="UP000002432">
    <property type="component" value="Chromosome"/>
</dbReference>
<protein>
    <submittedName>
        <fullName evidence="1">Uncharacterized protein</fullName>
    </submittedName>
</protein>
<reference evidence="1 2" key="1">
    <citation type="journal article" date="2009" name="Appl. Environ. Microbiol.">
        <title>Three genomes from the phylum Acidobacteria provide insight into the lifestyles of these microorganisms in soils.</title>
        <authorList>
            <person name="Ward N.L."/>
            <person name="Challacombe J.F."/>
            <person name="Janssen P.H."/>
            <person name="Henrissat B."/>
            <person name="Coutinho P.M."/>
            <person name="Wu M."/>
            <person name="Xie G."/>
            <person name="Haft D.H."/>
            <person name="Sait M."/>
            <person name="Badger J."/>
            <person name="Barabote R.D."/>
            <person name="Bradley B."/>
            <person name="Brettin T.S."/>
            <person name="Brinkac L.M."/>
            <person name="Bruce D."/>
            <person name="Creasy T."/>
            <person name="Daugherty S.C."/>
            <person name="Davidsen T.M."/>
            <person name="DeBoy R.T."/>
            <person name="Detter J.C."/>
            <person name="Dodson R.J."/>
            <person name="Durkin A.S."/>
            <person name="Ganapathy A."/>
            <person name="Gwinn-Giglio M."/>
            <person name="Han C.S."/>
            <person name="Khouri H."/>
            <person name="Kiss H."/>
            <person name="Kothari S.P."/>
            <person name="Madupu R."/>
            <person name="Nelson K.E."/>
            <person name="Nelson W.C."/>
            <person name="Paulsen I."/>
            <person name="Penn K."/>
            <person name="Ren Q."/>
            <person name="Rosovitz M.J."/>
            <person name="Selengut J.D."/>
            <person name="Shrivastava S."/>
            <person name="Sullivan S.A."/>
            <person name="Tapia R."/>
            <person name="Thompson L.S."/>
            <person name="Watkins K.L."/>
            <person name="Yang Q."/>
            <person name="Yu C."/>
            <person name="Zafar N."/>
            <person name="Zhou L."/>
            <person name="Kuske C.R."/>
        </authorList>
    </citation>
    <scope>NUCLEOTIDE SEQUENCE [LARGE SCALE GENOMIC DNA]</scope>
    <source>
        <strain evidence="1 2">Ellin345</strain>
    </source>
</reference>
<keyword evidence="2" id="KW-1185">Reference proteome</keyword>
<dbReference type="KEGG" id="aba:Acid345_2724"/>
<evidence type="ECO:0000313" key="2">
    <source>
        <dbReference type="Proteomes" id="UP000002432"/>
    </source>
</evidence>
<dbReference type="AlphaFoldDB" id="Q1IN25"/>
<sequence length="98" mass="11225">MIVLLPTTQRGRLMSVAAERNIWIPSRVPKSLQCSECNRICNYVAYHQPEQYEYRCGTCGATKMLTLSQINAMESNRLRRVPVALPPVISDIRANFKR</sequence>
<organism evidence="1 2">
    <name type="scientific">Koribacter versatilis (strain Ellin345)</name>
    <dbReference type="NCBI Taxonomy" id="204669"/>
    <lineage>
        <taxon>Bacteria</taxon>
        <taxon>Pseudomonadati</taxon>
        <taxon>Acidobacteriota</taxon>
        <taxon>Terriglobia</taxon>
        <taxon>Terriglobales</taxon>
        <taxon>Candidatus Korobacteraceae</taxon>
        <taxon>Candidatus Korobacter</taxon>
    </lineage>
</organism>
<dbReference type="HOGENOM" id="CLU_2330081_0_0_0"/>
<evidence type="ECO:0000313" key="1">
    <source>
        <dbReference type="EMBL" id="ABF41725.1"/>
    </source>
</evidence>
<dbReference type="EMBL" id="CP000360">
    <property type="protein sequence ID" value="ABF41725.1"/>
    <property type="molecule type" value="Genomic_DNA"/>
</dbReference>
<accession>Q1IN25</accession>
<proteinExistence type="predicted"/>